<dbReference type="RefSeq" id="WP_350413395.1">
    <property type="nucleotide sequence ID" value="NZ_JBEOKT010000016.1"/>
</dbReference>
<keyword evidence="2" id="KW-1185">Reference proteome</keyword>
<sequence>MKIFLFLLLCYSSGLGNEIKYNLYLKNPCLNEVEISFNYYLEKDGKQYHISDFKTGTVLLPKKGQYILVSTGTGDIQNIQLNEEVNSDTLTIPRIQEYLVTHDKHGYIFRNCDKPSDGLQKSYYSDGSIKLIGEFKEGLVVGVLKEFYHNGKIKQISNYTKDGFLTKTTRFDENGKIIKE</sequence>
<name>A0ABV1RWW6_9BACT</name>
<comment type="caution">
    <text evidence="1">The sequence shown here is derived from an EMBL/GenBank/DDBJ whole genome shotgun (WGS) entry which is preliminary data.</text>
</comment>
<dbReference type="EMBL" id="JBEOKT010000016">
    <property type="protein sequence ID" value="MER2998903.1"/>
    <property type="molecule type" value="Genomic_DNA"/>
</dbReference>
<evidence type="ECO:0008006" key="3">
    <source>
        <dbReference type="Google" id="ProtNLM"/>
    </source>
</evidence>
<protein>
    <recommendedName>
        <fullName evidence="3">Toxin-antitoxin system YwqK family antitoxin</fullName>
    </recommendedName>
</protein>
<accession>A0ABV1RWW6</accession>
<evidence type="ECO:0000313" key="1">
    <source>
        <dbReference type="EMBL" id="MER2998903.1"/>
    </source>
</evidence>
<evidence type="ECO:0000313" key="2">
    <source>
        <dbReference type="Proteomes" id="UP001476807"/>
    </source>
</evidence>
<reference evidence="1 2" key="1">
    <citation type="submission" date="2024-06" db="EMBL/GenBank/DDBJ databases">
        <title>Pontibacter populi HYL7-15.</title>
        <authorList>
            <person name="Kim M.K."/>
        </authorList>
    </citation>
    <scope>NUCLEOTIDE SEQUENCE [LARGE SCALE GENOMIC DNA]</scope>
    <source>
        <strain evidence="1 2">HYL7-15</strain>
    </source>
</reference>
<dbReference type="Pfam" id="PF07661">
    <property type="entry name" value="MORN_2"/>
    <property type="match status" value="2"/>
</dbReference>
<dbReference type="SUPFAM" id="SSF82185">
    <property type="entry name" value="Histone H3 K4-specific methyltransferase SET7/9 N-terminal domain"/>
    <property type="match status" value="1"/>
</dbReference>
<gene>
    <name evidence="1" type="ORF">ABS362_15215</name>
</gene>
<dbReference type="Proteomes" id="UP001476807">
    <property type="component" value="Unassembled WGS sequence"/>
</dbReference>
<organism evidence="1 2">
    <name type="scientific">Pontibacter populi</name>
    <dbReference type="NCBI Taxonomy" id="890055"/>
    <lineage>
        <taxon>Bacteria</taxon>
        <taxon>Pseudomonadati</taxon>
        <taxon>Bacteroidota</taxon>
        <taxon>Cytophagia</taxon>
        <taxon>Cytophagales</taxon>
        <taxon>Hymenobacteraceae</taxon>
        <taxon>Pontibacter</taxon>
    </lineage>
</organism>
<proteinExistence type="predicted"/>
<dbReference type="InterPro" id="IPR011652">
    <property type="entry name" value="MORN_2"/>
</dbReference>
<dbReference type="Gene3D" id="3.90.930.1">
    <property type="match status" value="1"/>
</dbReference>